<dbReference type="Gene3D" id="2.60.120.260">
    <property type="entry name" value="Galactose-binding domain-like"/>
    <property type="match status" value="1"/>
</dbReference>
<evidence type="ECO:0000256" key="6">
    <source>
        <dbReference type="SAM" id="MobiDB-lite"/>
    </source>
</evidence>
<dbReference type="InterPro" id="IPR016901">
    <property type="entry name" value="APC10/Doc1"/>
</dbReference>
<dbReference type="InterPro" id="IPR004939">
    <property type="entry name" value="APC_su10/DOC_dom"/>
</dbReference>
<keyword evidence="5" id="KW-0131">Cell cycle</keyword>
<dbReference type="AlphaFoldDB" id="A0A3N4HTM8"/>
<organism evidence="8 9">
    <name type="scientific">Ascobolus immersus RN42</name>
    <dbReference type="NCBI Taxonomy" id="1160509"/>
    <lineage>
        <taxon>Eukaryota</taxon>
        <taxon>Fungi</taxon>
        <taxon>Dikarya</taxon>
        <taxon>Ascomycota</taxon>
        <taxon>Pezizomycotina</taxon>
        <taxon>Pezizomycetes</taxon>
        <taxon>Pezizales</taxon>
        <taxon>Ascobolaceae</taxon>
        <taxon>Ascobolus</taxon>
    </lineage>
</organism>
<feature type="domain" description="DOC" evidence="7">
    <location>
        <begin position="62"/>
        <end position="252"/>
    </location>
</feature>
<feature type="compositionally biased region" description="Acidic residues" evidence="6">
    <location>
        <begin position="31"/>
        <end position="57"/>
    </location>
</feature>
<reference evidence="8 9" key="1">
    <citation type="journal article" date="2018" name="Nat. Ecol. Evol.">
        <title>Pezizomycetes genomes reveal the molecular basis of ectomycorrhizal truffle lifestyle.</title>
        <authorList>
            <person name="Murat C."/>
            <person name="Payen T."/>
            <person name="Noel B."/>
            <person name="Kuo A."/>
            <person name="Morin E."/>
            <person name="Chen J."/>
            <person name="Kohler A."/>
            <person name="Krizsan K."/>
            <person name="Balestrini R."/>
            <person name="Da Silva C."/>
            <person name="Montanini B."/>
            <person name="Hainaut M."/>
            <person name="Levati E."/>
            <person name="Barry K.W."/>
            <person name="Belfiori B."/>
            <person name="Cichocki N."/>
            <person name="Clum A."/>
            <person name="Dockter R.B."/>
            <person name="Fauchery L."/>
            <person name="Guy J."/>
            <person name="Iotti M."/>
            <person name="Le Tacon F."/>
            <person name="Lindquist E.A."/>
            <person name="Lipzen A."/>
            <person name="Malagnac F."/>
            <person name="Mello A."/>
            <person name="Molinier V."/>
            <person name="Miyauchi S."/>
            <person name="Poulain J."/>
            <person name="Riccioni C."/>
            <person name="Rubini A."/>
            <person name="Sitrit Y."/>
            <person name="Splivallo R."/>
            <person name="Traeger S."/>
            <person name="Wang M."/>
            <person name="Zifcakova L."/>
            <person name="Wipf D."/>
            <person name="Zambonelli A."/>
            <person name="Paolocci F."/>
            <person name="Nowrousian M."/>
            <person name="Ottonello S."/>
            <person name="Baldrian P."/>
            <person name="Spatafora J.W."/>
            <person name="Henrissat B."/>
            <person name="Nagy L.G."/>
            <person name="Aury J.M."/>
            <person name="Wincker P."/>
            <person name="Grigoriev I.V."/>
            <person name="Bonfante P."/>
            <person name="Martin F.M."/>
        </authorList>
    </citation>
    <scope>NUCLEOTIDE SEQUENCE [LARGE SCALE GENOMIC DNA]</scope>
    <source>
        <strain evidence="8 9">RN42</strain>
    </source>
</reference>
<keyword evidence="2" id="KW-0132">Cell division</keyword>
<dbReference type="GO" id="GO:0031145">
    <property type="term" value="P:anaphase-promoting complex-dependent catabolic process"/>
    <property type="evidence" value="ECO:0007669"/>
    <property type="project" value="InterPro"/>
</dbReference>
<feature type="region of interest" description="Disordered" evidence="6">
    <location>
        <begin position="1"/>
        <end position="77"/>
    </location>
</feature>
<dbReference type="SMART" id="SM01337">
    <property type="entry name" value="APC10"/>
    <property type="match status" value="1"/>
</dbReference>
<feature type="compositionally biased region" description="Polar residues" evidence="6">
    <location>
        <begin position="13"/>
        <end position="29"/>
    </location>
</feature>
<evidence type="ECO:0000256" key="2">
    <source>
        <dbReference type="ARBA" id="ARBA00022618"/>
    </source>
</evidence>
<protein>
    <submittedName>
        <fullName evidence="8">APC10-domain-containing protein</fullName>
    </submittedName>
</protein>
<evidence type="ECO:0000256" key="3">
    <source>
        <dbReference type="ARBA" id="ARBA00022776"/>
    </source>
</evidence>
<proteinExistence type="inferred from homology"/>
<dbReference type="InterPro" id="IPR008979">
    <property type="entry name" value="Galactose-bd-like_sf"/>
</dbReference>
<keyword evidence="9" id="KW-1185">Reference proteome</keyword>
<evidence type="ECO:0000313" key="9">
    <source>
        <dbReference type="Proteomes" id="UP000275078"/>
    </source>
</evidence>
<comment type="similarity">
    <text evidence="1">Belongs to the APC10 family.</text>
</comment>
<dbReference type="SUPFAM" id="SSF49785">
    <property type="entry name" value="Galactose-binding domain-like"/>
    <property type="match status" value="1"/>
</dbReference>
<dbReference type="STRING" id="1160509.A0A3N4HTM8"/>
<evidence type="ECO:0000313" key="8">
    <source>
        <dbReference type="EMBL" id="RPA77205.1"/>
    </source>
</evidence>
<dbReference type="GO" id="GO:0070979">
    <property type="term" value="P:protein K11-linked ubiquitination"/>
    <property type="evidence" value="ECO:0007669"/>
    <property type="project" value="TreeGrafter"/>
</dbReference>
<dbReference type="EMBL" id="ML119730">
    <property type="protein sequence ID" value="RPA77205.1"/>
    <property type="molecule type" value="Genomic_DNA"/>
</dbReference>
<dbReference type="OrthoDB" id="24948at2759"/>
<dbReference type="Proteomes" id="UP000275078">
    <property type="component" value="Unassembled WGS sequence"/>
</dbReference>
<evidence type="ECO:0000256" key="5">
    <source>
        <dbReference type="ARBA" id="ARBA00023306"/>
    </source>
</evidence>
<dbReference type="Pfam" id="PF03256">
    <property type="entry name" value="ANAPC10"/>
    <property type="match status" value="1"/>
</dbReference>
<sequence>MPRRTAQHPSEYARQQPSESPAPSSNATEIEQPEELYTDEIEGELEEEGFEEELEEDHGDHGESILDGGNVPGDASSIGLEDLKEIGALASWTVSTAKPGCGVEQLRDEDTNLYWQSDGPQPHTISIHFAKRVFVSKMRLYLDHDLDESYTPTKISIASGTGYHDLQEVMIMNLEQPKGWINVDLVGVGPGLILGSDLLKTYLIEVKIHANHQNGKDTHIRGLQIFSNEYETQADTDLAFTASSMLAELEIR</sequence>
<dbReference type="GO" id="GO:0051301">
    <property type="term" value="P:cell division"/>
    <property type="evidence" value="ECO:0007669"/>
    <property type="project" value="UniProtKB-KW"/>
</dbReference>
<keyword evidence="4" id="KW-0833">Ubl conjugation pathway</keyword>
<name>A0A3N4HTM8_ASCIM</name>
<evidence type="ECO:0000259" key="7">
    <source>
        <dbReference type="PROSITE" id="PS51284"/>
    </source>
</evidence>
<gene>
    <name evidence="8" type="ORF">BJ508DRAFT_213010</name>
</gene>
<keyword evidence="3" id="KW-0498">Mitosis</keyword>
<dbReference type="PANTHER" id="PTHR12936:SF0">
    <property type="entry name" value="ANAPHASE-PROMOTING COMPLEX SUBUNIT 10"/>
    <property type="match status" value="1"/>
</dbReference>
<dbReference type="GO" id="GO:0005680">
    <property type="term" value="C:anaphase-promoting complex"/>
    <property type="evidence" value="ECO:0007669"/>
    <property type="project" value="InterPro"/>
</dbReference>
<dbReference type="PANTHER" id="PTHR12936">
    <property type="entry name" value="ANAPHASE-PROMOTING COMPLEX 10"/>
    <property type="match status" value="1"/>
</dbReference>
<dbReference type="CDD" id="cd08366">
    <property type="entry name" value="APC10"/>
    <property type="match status" value="1"/>
</dbReference>
<evidence type="ECO:0000256" key="1">
    <source>
        <dbReference type="ARBA" id="ARBA00006762"/>
    </source>
</evidence>
<dbReference type="PROSITE" id="PS51284">
    <property type="entry name" value="DOC"/>
    <property type="match status" value="1"/>
</dbReference>
<accession>A0A3N4HTM8</accession>
<evidence type="ECO:0000256" key="4">
    <source>
        <dbReference type="ARBA" id="ARBA00022786"/>
    </source>
</evidence>